<dbReference type="InterPro" id="IPR023180">
    <property type="entry name" value="THP_succinylTrfase_dom1"/>
</dbReference>
<sequence length="273" mass="30153">MEQHIATLTKECPIIYQNMLDGKNPSADQLAYLDDVIALLDKGLIRVSEFQNDNWQVNQWIKQAIVAYIHYKQPDEMADYKVPYRDHTPYKYSISPIRPCTRIVPPSHIRYGAYIGKKSVIMPSFINIGAYIDDGSMVDSFASVGSGAQIGKNVHISAGAGIGGVLEPMQALPTIIEDNCFIGARSEVSEGMIVRQGAVLSSGMFISQSTRIYNRMTQETSYGEIPENAVVVPGTIPAPDQSHHIYAAIIVKYADAQTRTKTQINDLLRPTTS</sequence>
<gene>
    <name evidence="3" type="ORF">MKS91_04000</name>
</gene>
<dbReference type="Pfam" id="PF14602">
    <property type="entry name" value="Hexapep_2"/>
    <property type="match status" value="1"/>
</dbReference>
<organism evidence="3 4">
    <name type="scientific">Candidatus Synchoanobacter obligatus</name>
    <dbReference type="NCBI Taxonomy" id="2919597"/>
    <lineage>
        <taxon>Bacteria</taxon>
        <taxon>Pseudomonadati</taxon>
        <taxon>Pseudomonadota</taxon>
        <taxon>Gammaproteobacteria</taxon>
        <taxon>Candidatus Comchoanobacterales</taxon>
        <taxon>Candidatus Comchoanobacteraceae</taxon>
        <taxon>Candidatus Synchoanobacter</taxon>
    </lineage>
</organism>
<dbReference type="InterPro" id="IPR050179">
    <property type="entry name" value="Trans_hexapeptide_repeat"/>
</dbReference>
<dbReference type="Pfam" id="PF00132">
    <property type="entry name" value="Hexapep"/>
    <property type="match status" value="1"/>
</dbReference>
<dbReference type="InterPro" id="IPR001451">
    <property type="entry name" value="Hexapep"/>
</dbReference>
<dbReference type="PANTHER" id="PTHR43300">
    <property type="entry name" value="ACETYLTRANSFERASE"/>
    <property type="match status" value="1"/>
</dbReference>
<name>A0ABT1L5K3_9GAMM</name>
<dbReference type="CDD" id="cd03350">
    <property type="entry name" value="LbH_THP_succinylT"/>
    <property type="match status" value="1"/>
</dbReference>
<dbReference type="RefSeq" id="WP_258569557.1">
    <property type="nucleotide sequence ID" value="NZ_JAKUDN010000002.1"/>
</dbReference>
<dbReference type="GO" id="GO:0008666">
    <property type="term" value="F:2,3,4,5-tetrahydropyridine-2,6-dicarboxylate N-succinyltransferase activity"/>
    <property type="evidence" value="ECO:0007669"/>
    <property type="project" value="UniProtKB-EC"/>
</dbReference>
<proteinExistence type="inferred from homology"/>
<evidence type="ECO:0000256" key="1">
    <source>
        <dbReference type="ARBA" id="ARBA00007274"/>
    </source>
</evidence>
<dbReference type="NCBIfam" id="NF008808">
    <property type="entry name" value="PRK11830.1"/>
    <property type="match status" value="1"/>
</dbReference>
<dbReference type="InterPro" id="IPR011004">
    <property type="entry name" value="Trimer_LpxA-like_sf"/>
</dbReference>
<dbReference type="Gene3D" id="2.160.10.10">
    <property type="entry name" value="Hexapeptide repeat proteins"/>
    <property type="match status" value="1"/>
</dbReference>
<dbReference type="EC" id="2.3.1.117" evidence="3"/>
<dbReference type="PANTHER" id="PTHR43300:SF10">
    <property type="entry name" value="2,3,4,5-TETRAHYDROPYRIDINE-2,6-DICARBOXYLATE N-ACETYLTRANSFERASE"/>
    <property type="match status" value="1"/>
</dbReference>
<dbReference type="SUPFAM" id="SSF51161">
    <property type="entry name" value="Trimeric LpxA-like enzymes"/>
    <property type="match status" value="1"/>
</dbReference>
<evidence type="ECO:0000313" key="3">
    <source>
        <dbReference type="EMBL" id="MCP8352452.1"/>
    </source>
</evidence>
<dbReference type="Pfam" id="PF14805">
    <property type="entry name" value="THDPS_N_2"/>
    <property type="match status" value="1"/>
</dbReference>
<comment type="similarity">
    <text evidence="1">Belongs to the transferase hexapeptide repeat family.</text>
</comment>
<accession>A0ABT1L5K3</accession>
<evidence type="ECO:0000313" key="4">
    <source>
        <dbReference type="Proteomes" id="UP001320768"/>
    </source>
</evidence>
<keyword evidence="3" id="KW-0808">Transferase</keyword>
<evidence type="ECO:0000259" key="2">
    <source>
        <dbReference type="Pfam" id="PF14805"/>
    </source>
</evidence>
<keyword evidence="4" id="KW-1185">Reference proteome</keyword>
<dbReference type="Proteomes" id="UP001320768">
    <property type="component" value="Unassembled WGS sequence"/>
</dbReference>
<keyword evidence="3" id="KW-0012">Acyltransferase</keyword>
<reference evidence="3 4" key="1">
    <citation type="journal article" date="2022" name="Nat. Microbiol.">
        <title>The microbiome of a bacterivorous marine choanoflagellate contains a resource-demanding obligate bacterial associate.</title>
        <authorList>
            <person name="Needham D.M."/>
            <person name="Poirier C."/>
            <person name="Bachy C."/>
            <person name="George E.E."/>
            <person name="Wilken S."/>
            <person name="Yung C.C.M."/>
            <person name="Limardo A.J."/>
            <person name="Morando M."/>
            <person name="Sudek L."/>
            <person name="Malmstrom R.R."/>
            <person name="Keeling P.J."/>
            <person name="Santoro A.E."/>
            <person name="Worden A.Z."/>
        </authorList>
    </citation>
    <scope>NUCLEOTIDE SEQUENCE [LARGE SCALE GENOMIC DNA]</scope>
    <source>
        <strain evidence="3 4">Comchoano-2</strain>
    </source>
</reference>
<dbReference type="InterPro" id="IPR037133">
    <property type="entry name" value="THP_succinylTrfase_N_sf"/>
</dbReference>
<feature type="domain" description="Tetrahydrodipicolinate-N-succinyltransferase chain A" evidence="2">
    <location>
        <begin position="25"/>
        <end position="68"/>
    </location>
</feature>
<protein>
    <submittedName>
        <fullName evidence="3">2,3,4,5-tetrahydropyridine-2,6-dicarboxylate N-succinyltransferase</fullName>
        <ecNumber evidence="3">2.3.1.117</ecNumber>
    </submittedName>
</protein>
<dbReference type="Gene3D" id="1.10.166.10">
    <property type="entry name" value="Tetrahydrodipicolinate-N-succinyltransferase, N-terminal domain"/>
    <property type="match status" value="1"/>
</dbReference>
<dbReference type="EMBL" id="JAKUDN010000002">
    <property type="protein sequence ID" value="MCP8352452.1"/>
    <property type="molecule type" value="Genomic_DNA"/>
</dbReference>
<comment type="caution">
    <text evidence="3">The sequence shown here is derived from an EMBL/GenBank/DDBJ whole genome shotgun (WGS) entry which is preliminary data.</text>
</comment>